<evidence type="ECO:0000256" key="6">
    <source>
        <dbReference type="ARBA" id="ARBA00023136"/>
    </source>
</evidence>
<dbReference type="PANTHER" id="PTHR24235">
    <property type="entry name" value="NEUROPEPTIDE Y RECEPTOR"/>
    <property type="match status" value="1"/>
</dbReference>
<evidence type="ECO:0000256" key="8">
    <source>
        <dbReference type="ARBA" id="ARBA00023224"/>
    </source>
</evidence>
<evidence type="ECO:0000313" key="13">
    <source>
        <dbReference type="Proteomes" id="UP000694941"/>
    </source>
</evidence>
<evidence type="ECO:0000256" key="1">
    <source>
        <dbReference type="ARBA" id="ARBA00004141"/>
    </source>
</evidence>
<evidence type="ECO:0000256" key="4">
    <source>
        <dbReference type="ARBA" id="ARBA00022989"/>
    </source>
</evidence>
<feature type="transmembrane region" description="Helical" evidence="11">
    <location>
        <begin position="267"/>
        <end position="285"/>
    </location>
</feature>
<keyword evidence="7 9" id="KW-0675">Receptor</keyword>
<feature type="transmembrane region" description="Helical" evidence="11">
    <location>
        <begin position="121"/>
        <end position="139"/>
    </location>
</feature>
<feature type="transmembrane region" description="Helical" evidence="11">
    <location>
        <begin position="44"/>
        <end position="69"/>
    </location>
</feature>
<keyword evidence="4 11" id="KW-1133">Transmembrane helix</keyword>
<dbReference type="InterPro" id="IPR000611">
    <property type="entry name" value="NPY_rcpt"/>
</dbReference>
<dbReference type="InterPro" id="IPR000276">
    <property type="entry name" value="GPCR_Rhodpsn"/>
</dbReference>
<name>A0ABM1BM02_LIMPO</name>
<evidence type="ECO:0000256" key="5">
    <source>
        <dbReference type="ARBA" id="ARBA00023040"/>
    </source>
</evidence>
<dbReference type="Pfam" id="PF00001">
    <property type="entry name" value="7tm_1"/>
    <property type="match status" value="1"/>
</dbReference>
<organism evidence="13 14">
    <name type="scientific">Limulus polyphemus</name>
    <name type="common">Atlantic horseshoe crab</name>
    <dbReference type="NCBI Taxonomy" id="6850"/>
    <lineage>
        <taxon>Eukaryota</taxon>
        <taxon>Metazoa</taxon>
        <taxon>Ecdysozoa</taxon>
        <taxon>Arthropoda</taxon>
        <taxon>Chelicerata</taxon>
        <taxon>Merostomata</taxon>
        <taxon>Xiphosura</taxon>
        <taxon>Limulidae</taxon>
        <taxon>Limulus</taxon>
    </lineage>
</organism>
<feature type="domain" description="G-protein coupled receptors family 1 profile" evidence="12">
    <location>
        <begin position="60"/>
        <end position="326"/>
    </location>
</feature>
<evidence type="ECO:0000256" key="3">
    <source>
        <dbReference type="ARBA" id="ARBA00022692"/>
    </source>
</evidence>
<keyword evidence="8 9" id="KW-0807">Transducer</keyword>
<feature type="transmembrane region" description="Helical" evidence="11">
    <location>
        <begin position="81"/>
        <end position="101"/>
    </location>
</feature>
<dbReference type="GeneID" id="106468791"/>
<evidence type="ECO:0000256" key="9">
    <source>
        <dbReference type="RuleBase" id="RU000688"/>
    </source>
</evidence>
<gene>
    <name evidence="14" type="primary">LOC106468791</name>
</gene>
<evidence type="ECO:0000256" key="10">
    <source>
        <dbReference type="SAM" id="MobiDB-lite"/>
    </source>
</evidence>
<reference evidence="14" key="1">
    <citation type="submission" date="2025-08" db="UniProtKB">
        <authorList>
            <consortium name="RefSeq"/>
        </authorList>
    </citation>
    <scope>IDENTIFICATION</scope>
    <source>
        <tissue evidence="14">Muscle</tissue>
    </source>
</reference>
<comment type="similarity">
    <text evidence="2 9">Belongs to the G-protein coupled receptor 1 family.</text>
</comment>
<dbReference type="InterPro" id="IPR017452">
    <property type="entry name" value="GPCR_Rhodpsn_7TM"/>
</dbReference>
<keyword evidence="3 9" id="KW-0812">Transmembrane</keyword>
<dbReference type="Proteomes" id="UP000694941">
    <property type="component" value="Unplaced"/>
</dbReference>
<dbReference type="CDD" id="cd15203">
    <property type="entry name" value="7tmA_NPYR-like"/>
    <property type="match status" value="1"/>
</dbReference>
<feature type="transmembrane region" description="Helical" evidence="11">
    <location>
        <begin position="305"/>
        <end position="329"/>
    </location>
</feature>
<dbReference type="PRINTS" id="PR01012">
    <property type="entry name" value="NRPEPTIDEYR"/>
</dbReference>
<evidence type="ECO:0000256" key="2">
    <source>
        <dbReference type="ARBA" id="ARBA00010663"/>
    </source>
</evidence>
<dbReference type="PROSITE" id="PS00237">
    <property type="entry name" value="G_PROTEIN_RECEP_F1_1"/>
    <property type="match status" value="1"/>
</dbReference>
<dbReference type="PRINTS" id="PR00237">
    <property type="entry name" value="GPCRRHODOPSN"/>
</dbReference>
<evidence type="ECO:0000259" key="12">
    <source>
        <dbReference type="PROSITE" id="PS50262"/>
    </source>
</evidence>
<keyword evidence="13" id="KW-1185">Reference proteome</keyword>
<evidence type="ECO:0000256" key="11">
    <source>
        <dbReference type="SAM" id="Phobius"/>
    </source>
</evidence>
<sequence length="377" mass="42749">MDDDIEAYNFSSVKNMFNFSYNQAMEILKEHTVRSRVFSRTVEATFVSCYTLLIATGVCVNLLILFIIVTKKSVYTHRNLFVVNLNISDLALCLLCMPFTLVELILRNWPLGEFLCKVTPFVQASTIFVSASTISAIAIDRHYSILTINPAKTQNGKRRVVVCTCVIWLVSMVLSLPICIAKRLEKVGLPGYVIYEKCIEEWPSSSSKLVYLLITLIAQLAIPATVLLTTHFRVKAHLNFTVMKQSGRRSTLKSERTQRELRRKQRATMVLLNVSLVFTISWLPWNVINLVADLYPTIMSPKNLYMVFAICHLIAMSSATSNPIMYGWLNTNIKRELVRFCEMLSSALLSSNSKRENSGESVNAVPLSQLPQRDRNN</sequence>
<keyword evidence="5 9" id="KW-0297">G-protein coupled receptor</keyword>
<keyword evidence="6 11" id="KW-0472">Membrane</keyword>
<dbReference type="RefSeq" id="XP_013784684.1">
    <property type="nucleotide sequence ID" value="XM_013929230.1"/>
</dbReference>
<protein>
    <submittedName>
        <fullName evidence="14">Neuropeptide F receptor-like</fullName>
    </submittedName>
</protein>
<feature type="transmembrane region" description="Helical" evidence="11">
    <location>
        <begin position="209"/>
        <end position="228"/>
    </location>
</feature>
<feature type="region of interest" description="Disordered" evidence="10">
    <location>
        <begin position="353"/>
        <end position="377"/>
    </location>
</feature>
<dbReference type="SUPFAM" id="SSF81321">
    <property type="entry name" value="Family A G protein-coupled receptor-like"/>
    <property type="match status" value="1"/>
</dbReference>
<feature type="transmembrane region" description="Helical" evidence="11">
    <location>
        <begin position="160"/>
        <end position="180"/>
    </location>
</feature>
<dbReference type="PANTHER" id="PTHR24235:SF12">
    <property type="entry name" value="G-PROTEIN COUPLED RECEPTORS FAMILY 1 PROFILE DOMAIN-CONTAINING PROTEIN"/>
    <property type="match status" value="1"/>
</dbReference>
<dbReference type="PROSITE" id="PS50262">
    <property type="entry name" value="G_PROTEIN_RECEP_F1_2"/>
    <property type="match status" value="1"/>
</dbReference>
<accession>A0ABM1BM02</accession>
<comment type="subcellular location">
    <subcellularLocation>
        <location evidence="1">Membrane</location>
        <topology evidence="1">Multi-pass membrane protein</topology>
    </subcellularLocation>
</comment>
<proteinExistence type="inferred from homology"/>
<evidence type="ECO:0000256" key="7">
    <source>
        <dbReference type="ARBA" id="ARBA00023170"/>
    </source>
</evidence>
<evidence type="ECO:0000313" key="14">
    <source>
        <dbReference type="RefSeq" id="XP_013784684.1"/>
    </source>
</evidence>
<dbReference type="Gene3D" id="1.20.1070.10">
    <property type="entry name" value="Rhodopsin 7-helix transmembrane proteins"/>
    <property type="match status" value="1"/>
</dbReference>